<proteinExistence type="predicted"/>
<comment type="caution">
    <text evidence="2">The sequence shown here is derived from an EMBL/GenBank/DDBJ whole genome shotgun (WGS) entry which is preliminary data.</text>
</comment>
<dbReference type="EMBL" id="RQXW01000007">
    <property type="protein sequence ID" value="RTE65969.1"/>
    <property type="molecule type" value="Genomic_DNA"/>
</dbReference>
<dbReference type="AlphaFoldDB" id="A0A430KR30"/>
<reference evidence="2 3" key="1">
    <citation type="submission" date="2018-11" db="EMBL/GenBank/DDBJ databases">
        <title>The draft genome sequence of Amphritea opalescens ANRC-JH13T.</title>
        <authorList>
            <person name="Fang Z."/>
            <person name="Zhang Y."/>
            <person name="Han X."/>
        </authorList>
    </citation>
    <scope>NUCLEOTIDE SEQUENCE [LARGE SCALE GENOMIC DNA]</scope>
    <source>
        <strain evidence="2 3">ANRC-JH13</strain>
    </source>
</reference>
<accession>A0A430KR30</accession>
<protein>
    <recommendedName>
        <fullName evidence="4">DUF4136 domain-containing protein</fullName>
    </recommendedName>
</protein>
<dbReference type="OrthoDB" id="1436842at2"/>
<sequence length="149" mass="17107">MRRIIKPFITAIFVMLLAGCANTKLISDVDPQVDISKMKSFHVVKFEKDNRGIEKLIANKLNSMGLDASSGTNKTPSHPVDVIVEYQDKWMWDLTMYMLELNINFRDPETNYQFATGRSFRTSLARKSPEEMVDEVLNDIFRANKVVSQ</sequence>
<evidence type="ECO:0000313" key="2">
    <source>
        <dbReference type="EMBL" id="RTE65969.1"/>
    </source>
</evidence>
<dbReference type="PROSITE" id="PS51257">
    <property type="entry name" value="PROKAR_LIPOPROTEIN"/>
    <property type="match status" value="1"/>
</dbReference>
<feature type="signal peptide" evidence="1">
    <location>
        <begin position="1"/>
        <end position="23"/>
    </location>
</feature>
<organism evidence="2 3">
    <name type="scientific">Amphritea opalescens</name>
    <dbReference type="NCBI Taxonomy" id="2490544"/>
    <lineage>
        <taxon>Bacteria</taxon>
        <taxon>Pseudomonadati</taxon>
        <taxon>Pseudomonadota</taxon>
        <taxon>Gammaproteobacteria</taxon>
        <taxon>Oceanospirillales</taxon>
        <taxon>Oceanospirillaceae</taxon>
        <taxon>Amphritea</taxon>
    </lineage>
</organism>
<keyword evidence="1" id="KW-0732">Signal</keyword>
<evidence type="ECO:0008006" key="4">
    <source>
        <dbReference type="Google" id="ProtNLM"/>
    </source>
</evidence>
<keyword evidence="3" id="KW-1185">Reference proteome</keyword>
<feature type="chain" id="PRO_5019268939" description="DUF4136 domain-containing protein" evidence="1">
    <location>
        <begin position="24"/>
        <end position="149"/>
    </location>
</feature>
<evidence type="ECO:0000256" key="1">
    <source>
        <dbReference type="SAM" id="SignalP"/>
    </source>
</evidence>
<evidence type="ECO:0000313" key="3">
    <source>
        <dbReference type="Proteomes" id="UP000283087"/>
    </source>
</evidence>
<dbReference type="Proteomes" id="UP000283087">
    <property type="component" value="Unassembled WGS sequence"/>
</dbReference>
<dbReference type="RefSeq" id="WP_126158476.1">
    <property type="nucleotide sequence ID" value="NZ_RQXW01000007.1"/>
</dbReference>
<name>A0A430KR30_9GAMM</name>
<gene>
    <name evidence="2" type="ORF">EH243_09815</name>
</gene>